<gene>
    <name evidence="2" type="ORF">B0J12DRAFT_185324</name>
</gene>
<keyword evidence="1" id="KW-0812">Transmembrane</keyword>
<accession>A0ABQ8G4V9</accession>
<sequence>MGGASRIWADDLSLSAKALFAKRPADFSLCEETALTIFPGIVFFLTVCCQLTCPAERKRRSCGPYAVTKLPLHLFQALLHIAFCIWLADLTVPETAALVATACGSCISALTRAALSLWCHGFAQQPCSILICYLVLSALTGATRERTLWLLRAYFGTLLPALLTTTVIIEFVLVVVEAKSLRKGTNKSTEIASPQELSNMFSQRLFHWLGPLMVRGYRAKLMLDDMFPWISS</sequence>
<feature type="transmembrane region" description="Helical" evidence="1">
    <location>
        <begin position="96"/>
        <end position="115"/>
    </location>
</feature>
<dbReference type="EMBL" id="JAGTJR010000020">
    <property type="protein sequence ID" value="KAH7044670.1"/>
    <property type="molecule type" value="Genomic_DNA"/>
</dbReference>
<keyword evidence="1" id="KW-1133">Transmembrane helix</keyword>
<feature type="transmembrane region" description="Helical" evidence="1">
    <location>
        <begin position="72"/>
        <end position="90"/>
    </location>
</feature>
<name>A0ABQ8G4V9_9PEZI</name>
<protein>
    <submittedName>
        <fullName evidence="2">Uncharacterized protein</fullName>
    </submittedName>
</protein>
<dbReference type="Proteomes" id="UP000774617">
    <property type="component" value="Unassembled WGS sequence"/>
</dbReference>
<feature type="transmembrane region" description="Helical" evidence="1">
    <location>
        <begin position="149"/>
        <end position="176"/>
    </location>
</feature>
<feature type="transmembrane region" description="Helical" evidence="1">
    <location>
        <begin position="127"/>
        <end position="143"/>
    </location>
</feature>
<proteinExistence type="predicted"/>
<reference evidence="2 3" key="1">
    <citation type="journal article" date="2021" name="Nat. Commun.">
        <title>Genetic determinants of endophytism in the Arabidopsis root mycobiome.</title>
        <authorList>
            <person name="Mesny F."/>
            <person name="Miyauchi S."/>
            <person name="Thiergart T."/>
            <person name="Pickel B."/>
            <person name="Atanasova L."/>
            <person name="Karlsson M."/>
            <person name="Huettel B."/>
            <person name="Barry K.W."/>
            <person name="Haridas S."/>
            <person name="Chen C."/>
            <person name="Bauer D."/>
            <person name="Andreopoulos W."/>
            <person name="Pangilinan J."/>
            <person name="LaButti K."/>
            <person name="Riley R."/>
            <person name="Lipzen A."/>
            <person name="Clum A."/>
            <person name="Drula E."/>
            <person name="Henrissat B."/>
            <person name="Kohler A."/>
            <person name="Grigoriev I.V."/>
            <person name="Martin F.M."/>
            <person name="Hacquard S."/>
        </authorList>
    </citation>
    <scope>NUCLEOTIDE SEQUENCE [LARGE SCALE GENOMIC DNA]</scope>
    <source>
        <strain evidence="2 3">MPI-SDFR-AT-0080</strain>
    </source>
</reference>
<keyword evidence="3" id="KW-1185">Reference proteome</keyword>
<organism evidence="2 3">
    <name type="scientific">Macrophomina phaseolina</name>
    <dbReference type="NCBI Taxonomy" id="35725"/>
    <lineage>
        <taxon>Eukaryota</taxon>
        <taxon>Fungi</taxon>
        <taxon>Dikarya</taxon>
        <taxon>Ascomycota</taxon>
        <taxon>Pezizomycotina</taxon>
        <taxon>Dothideomycetes</taxon>
        <taxon>Dothideomycetes incertae sedis</taxon>
        <taxon>Botryosphaeriales</taxon>
        <taxon>Botryosphaeriaceae</taxon>
        <taxon>Macrophomina</taxon>
    </lineage>
</organism>
<comment type="caution">
    <text evidence="2">The sequence shown here is derived from an EMBL/GenBank/DDBJ whole genome shotgun (WGS) entry which is preliminary data.</text>
</comment>
<evidence type="ECO:0000313" key="3">
    <source>
        <dbReference type="Proteomes" id="UP000774617"/>
    </source>
</evidence>
<keyword evidence="1" id="KW-0472">Membrane</keyword>
<evidence type="ECO:0000256" key="1">
    <source>
        <dbReference type="SAM" id="Phobius"/>
    </source>
</evidence>
<evidence type="ECO:0000313" key="2">
    <source>
        <dbReference type="EMBL" id="KAH7044670.1"/>
    </source>
</evidence>
<feature type="transmembrane region" description="Helical" evidence="1">
    <location>
        <begin position="33"/>
        <end position="51"/>
    </location>
</feature>